<dbReference type="EMBL" id="JXKH01000004">
    <property type="protein sequence ID" value="OJG18584.1"/>
    <property type="molecule type" value="Genomic_DNA"/>
</dbReference>
<comment type="caution">
    <text evidence="1">The sequence shown here is derived from an EMBL/GenBank/DDBJ whole genome shotgun (WGS) entry which is preliminary data.</text>
</comment>
<dbReference type="Proteomes" id="UP000181884">
    <property type="component" value="Unassembled WGS sequence"/>
</dbReference>
<proteinExistence type="predicted"/>
<reference evidence="1 2" key="1">
    <citation type="submission" date="2014-12" db="EMBL/GenBank/DDBJ databases">
        <title>Draft genome sequences of 29 type strains of Enterococci.</title>
        <authorList>
            <person name="Zhong Z."/>
            <person name="Sun Z."/>
            <person name="Liu W."/>
            <person name="Zhang W."/>
            <person name="Zhang H."/>
        </authorList>
    </citation>
    <scope>NUCLEOTIDE SEQUENCE [LARGE SCALE GENOMIC DNA]</scope>
    <source>
        <strain evidence="1 2">DSM 17029</strain>
    </source>
</reference>
<organism evidence="1 2">
    <name type="scientific">Enterococcus canis</name>
    <dbReference type="NCBI Taxonomy" id="214095"/>
    <lineage>
        <taxon>Bacteria</taxon>
        <taxon>Bacillati</taxon>
        <taxon>Bacillota</taxon>
        <taxon>Bacilli</taxon>
        <taxon>Lactobacillales</taxon>
        <taxon>Enterococcaceae</taxon>
        <taxon>Enterococcus</taxon>
    </lineage>
</organism>
<keyword evidence="2" id="KW-1185">Reference proteome</keyword>
<gene>
    <name evidence="1" type="ORF">RU97_GL001981</name>
</gene>
<protein>
    <submittedName>
        <fullName evidence="1">Uncharacterized protein</fullName>
    </submittedName>
</protein>
<dbReference type="STRING" id="214095.RU97_GL001981"/>
<dbReference type="AlphaFoldDB" id="A0A1L8RFS7"/>
<evidence type="ECO:0000313" key="2">
    <source>
        <dbReference type="Proteomes" id="UP000181884"/>
    </source>
</evidence>
<evidence type="ECO:0000313" key="1">
    <source>
        <dbReference type="EMBL" id="OJG18584.1"/>
    </source>
</evidence>
<sequence>MNWQSFKEKHTLPTEVEEAHKFIIQLIQYRKMHNILSSR</sequence>
<accession>A0A1L8RFS7</accession>
<name>A0A1L8RFS7_9ENTE</name>